<name>A0AAD8NA70_TARER</name>
<dbReference type="EMBL" id="JAUHHV010000011">
    <property type="protein sequence ID" value="KAK1407820.1"/>
    <property type="molecule type" value="Genomic_DNA"/>
</dbReference>
<dbReference type="AlphaFoldDB" id="A0AAD8NA70"/>
<evidence type="ECO:0000313" key="2">
    <source>
        <dbReference type="Proteomes" id="UP001229421"/>
    </source>
</evidence>
<accession>A0AAD8NA70</accession>
<proteinExistence type="predicted"/>
<comment type="caution">
    <text evidence="1">The sequence shown here is derived from an EMBL/GenBank/DDBJ whole genome shotgun (WGS) entry which is preliminary data.</text>
</comment>
<gene>
    <name evidence="1" type="ORF">QVD17_39447</name>
</gene>
<keyword evidence="2" id="KW-1185">Reference proteome</keyword>
<sequence length="134" mass="14831">MMVDVDYGGGWWRCYLLMPLRTVCLGSYVRSDVRCLPSPPFVFDFHPSMVFVVDYGVDGGISVYLLFDALCLRPIPLPLPPCFSGDGVLLITGADGDDGDYLGVQIYKLETGFECFGGKTDHIILHKKIKRSCA</sequence>
<organism evidence="1 2">
    <name type="scientific">Tagetes erecta</name>
    <name type="common">African marigold</name>
    <dbReference type="NCBI Taxonomy" id="13708"/>
    <lineage>
        <taxon>Eukaryota</taxon>
        <taxon>Viridiplantae</taxon>
        <taxon>Streptophyta</taxon>
        <taxon>Embryophyta</taxon>
        <taxon>Tracheophyta</taxon>
        <taxon>Spermatophyta</taxon>
        <taxon>Magnoliopsida</taxon>
        <taxon>eudicotyledons</taxon>
        <taxon>Gunneridae</taxon>
        <taxon>Pentapetalae</taxon>
        <taxon>asterids</taxon>
        <taxon>campanulids</taxon>
        <taxon>Asterales</taxon>
        <taxon>Asteraceae</taxon>
        <taxon>Asteroideae</taxon>
        <taxon>Heliantheae alliance</taxon>
        <taxon>Tageteae</taxon>
        <taxon>Tagetes</taxon>
    </lineage>
</organism>
<evidence type="ECO:0000313" key="1">
    <source>
        <dbReference type="EMBL" id="KAK1407820.1"/>
    </source>
</evidence>
<reference evidence="1" key="1">
    <citation type="journal article" date="2023" name="bioRxiv">
        <title>Improved chromosome-level genome assembly for marigold (Tagetes erecta).</title>
        <authorList>
            <person name="Jiang F."/>
            <person name="Yuan L."/>
            <person name="Wang S."/>
            <person name="Wang H."/>
            <person name="Xu D."/>
            <person name="Wang A."/>
            <person name="Fan W."/>
        </authorList>
    </citation>
    <scope>NUCLEOTIDE SEQUENCE</scope>
    <source>
        <strain evidence="1">WSJ</strain>
        <tissue evidence="1">Leaf</tissue>
    </source>
</reference>
<protein>
    <submittedName>
        <fullName evidence="1">Uncharacterized protein</fullName>
    </submittedName>
</protein>
<dbReference type="Proteomes" id="UP001229421">
    <property type="component" value="Unassembled WGS sequence"/>
</dbReference>